<name>A0AAV2Z7J2_9STRA</name>
<reference evidence="2" key="2">
    <citation type="journal article" date="2023" name="Microbiol Resour">
        <title>Decontamination and Annotation of the Draft Genome Sequence of the Oomycete Lagenidium giganteum ARSEF 373.</title>
        <authorList>
            <person name="Morgan W.R."/>
            <person name="Tartar A."/>
        </authorList>
    </citation>
    <scope>NUCLEOTIDE SEQUENCE</scope>
    <source>
        <strain evidence="2">ARSEF 373</strain>
    </source>
</reference>
<protein>
    <recommendedName>
        <fullName evidence="4">Gag protein</fullName>
    </recommendedName>
</protein>
<keyword evidence="3" id="KW-1185">Reference proteome</keyword>
<proteinExistence type="predicted"/>
<evidence type="ECO:0008006" key="4">
    <source>
        <dbReference type="Google" id="ProtNLM"/>
    </source>
</evidence>
<organism evidence="2 3">
    <name type="scientific">Lagenidium giganteum</name>
    <dbReference type="NCBI Taxonomy" id="4803"/>
    <lineage>
        <taxon>Eukaryota</taxon>
        <taxon>Sar</taxon>
        <taxon>Stramenopiles</taxon>
        <taxon>Oomycota</taxon>
        <taxon>Peronosporomycetes</taxon>
        <taxon>Pythiales</taxon>
        <taxon>Pythiaceae</taxon>
    </lineage>
</organism>
<dbReference type="EMBL" id="DAKRPA010000049">
    <property type="protein sequence ID" value="DBA01364.1"/>
    <property type="molecule type" value="Genomic_DNA"/>
</dbReference>
<feature type="compositionally biased region" description="Basic residues" evidence="1">
    <location>
        <begin position="169"/>
        <end position="178"/>
    </location>
</feature>
<feature type="region of interest" description="Disordered" evidence="1">
    <location>
        <begin position="162"/>
        <end position="201"/>
    </location>
</feature>
<comment type="caution">
    <text evidence="2">The sequence shown here is derived from an EMBL/GenBank/DDBJ whole genome shotgun (WGS) entry which is preliminary data.</text>
</comment>
<gene>
    <name evidence="2" type="ORF">N0F65_001603</name>
</gene>
<reference evidence="2" key="1">
    <citation type="submission" date="2022-11" db="EMBL/GenBank/DDBJ databases">
        <authorList>
            <person name="Morgan W.R."/>
            <person name="Tartar A."/>
        </authorList>
    </citation>
    <scope>NUCLEOTIDE SEQUENCE</scope>
    <source>
        <strain evidence="2">ARSEF 373</strain>
    </source>
</reference>
<sequence>MTLAWKDLIGHIKTKPEQPHVSRNSPEWKATDLKALAVLVKLLSPTYQSMIREWKPHWKHGRPLYILHKTESPQLRRELTELSMESGGIIMDHLLKFDELYLKLAAADDAVPDARNRPSDYDQVVRIIEATANIALLGAKEMLRREYETIQRREKKEHALEAINEHQRGRQPRKKGSQPHHEGTKNHGGGELFNGKRRGYF</sequence>
<evidence type="ECO:0000256" key="1">
    <source>
        <dbReference type="SAM" id="MobiDB-lite"/>
    </source>
</evidence>
<accession>A0AAV2Z7J2</accession>
<dbReference type="Pfam" id="PF14223">
    <property type="entry name" value="Retrotran_gag_2"/>
    <property type="match status" value="1"/>
</dbReference>
<dbReference type="AlphaFoldDB" id="A0AAV2Z7J2"/>
<evidence type="ECO:0000313" key="2">
    <source>
        <dbReference type="EMBL" id="DBA01364.1"/>
    </source>
</evidence>
<dbReference type="Proteomes" id="UP001146120">
    <property type="component" value="Unassembled WGS sequence"/>
</dbReference>
<evidence type="ECO:0000313" key="3">
    <source>
        <dbReference type="Proteomes" id="UP001146120"/>
    </source>
</evidence>